<keyword evidence="2" id="KW-1185">Reference proteome</keyword>
<dbReference type="Proteomes" id="UP001207468">
    <property type="component" value="Unassembled WGS sequence"/>
</dbReference>
<name>A0ACC0UD73_9AGAM</name>
<organism evidence="1 2">
    <name type="scientific">Russula earlei</name>
    <dbReference type="NCBI Taxonomy" id="71964"/>
    <lineage>
        <taxon>Eukaryota</taxon>
        <taxon>Fungi</taxon>
        <taxon>Dikarya</taxon>
        <taxon>Basidiomycota</taxon>
        <taxon>Agaricomycotina</taxon>
        <taxon>Agaricomycetes</taxon>
        <taxon>Russulales</taxon>
        <taxon>Russulaceae</taxon>
        <taxon>Russula</taxon>
    </lineage>
</organism>
<accession>A0ACC0UD73</accession>
<reference evidence="1" key="1">
    <citation type="submission" date="2021-03" db="EMBL/GenBank/DDBJ databases">
        <title>Evolutionary priming and transition to the ectomycorrhizal habit in an iconic lineage of mushroom-forming fungi: is preadaptation a requirement?</title>
        <authorList>
            <consortium name="DOE Joint Genome Institute"/>
            <person name="Looney B.P."/>
            <person name="Miyauchi S."/>
            <person name="Morin E."/>
            <person name="Drula E."/>
            <person name="Courty P.E."/>
            <person name="Chicoki N."/>
            <person name="Fauchery L."/>
            <person name="Kohler A."/>
            <person name="Kuo A."/>
            <person name="LaButti K."/>
            <person name="Pangilinan J."/>
            <person name="Lipzen A."/>
            <person name="Riley R."/>
            <person name="Andreopoulos W."/>
            <person name="He G."/>
            <person name="Johnson J."/>
            <person name="Barry K.W."/>
            <person name="Grigoriev I.V."/>
            <person name="Nagy L."/>
            <person name="Hibbett D."/>
            <person name="Henrissat B."/>
            <person name="Matheny P.B."/>
            <person name="Labbe J."/>
            <person name="Martin A.F."/>
        </authorList>
    </citation>
    <scope>NUCLEOTIDE SEQUENCE</scope>
    <source>
        <strain evidence="1">BPL698</strain>
    </source>
</reference>
<gene>
    <name evidence="1" type="ORF">F5148DRAFT_1192676</name>
</gene>
<evidence type="ECO:0000313" key="2">
    <source>
        <dbReference type="Proteomes" id="UP001207468"/>
    </source>
</evidence>
<protein>
    <submittedName>
        <fullName evidence="1">ML domain-containing protein</fullName>
    </submittedName>
</protein>
<comment type="caution">
    <text evidence="1">The sequence shown here is derived from an EMBL/GenBank/DDBJ whole genome shotgun (WGS) entry which is preliminary data.</text>
</comment>
<proteinExistence type="predicted"/>
<evidence type="ECO:0000313" key="1">
    <source>
        <dbReference type="EMBL" id="KAI9508787.1"/>
    </source>
</evidence>
<sequence length="171" mass="19178">MARLLFLTHFLVSFLASTNVIAQLSSQQPVVHQDGPLHTTDRWSWVDCGSSSDVVRIESINNLTVTVRATAQERIEEGAFADVLVKLGLIKLLHKEFDLCQEARDAQASIQCPVDSGEYVVEHTVALPKEVPQAKFTINARGYTVDQDDLFCVDLKVDFMKRPFPKFSLGW</sequence>
<dbReference type="EMBL" id="JAGFNK010000079">
    <property type="protein sequence ID" value="KAI9508787.1"/>
    <property type="molecule type" value="Genomic_DNA"/>
</dbReference>